<organism evidence="3 4">
    <name type="scientific">Catenovulum adriaticum</name>
    <dbReference type="NCBI Taxonomy" id="2984846"/>
    <lineage>
        <taxon>Bacteria</taxon>
        <taxon>Pseudomonadati</taxon>
        <taxon>Pseudomonadota</taxon>
        <taxon>Gammaproteobacteria</taxon>
        <taxon>Alteromonadales</taxon>
        <taxon>Alteromonadaceae</taxon>
        <taxon>Catenovulum</taxon>
    </lineage>
</organism>
<dbReference type="PROSITE" id="PS00061">
    <property type="entry name" value="ADH_SHORT"/>
    <property type="match status" value="1"/>
</dbReference>
<name>A0ABY7AP77_9ALTE</name>
<evidence type="ECO:0000256" key="1">
    <source>
        <dbReference type="ARBA" id="ARBA00006484"/>
    </source>
</evidence>
<dbReference type="Pfam" id="PF13561">
    <property type="entry name" value="adh_short_C2"/>
    <property type="match status" value="1"/>
</dbReference>
<evidence type="ECO:0000256" key="2">
    <source>
        <dbReference type="ARBA" id="ARBA00023002"/>
    </source>
</evidence>
<reference evidence="3" key="1">
    <citation type="submission" date="2022-10" db="EMBL/GenBank/DDBJ databases">
        <title>Catenovulum adriacola sp. nov. isolated in the Harbour of Susak.</title>
        <authorList>
            <person name="Schoch T."/>
            <person name="Reich S.J."/>
            <person name="Stoeferle S."/>
            <person name="Flaiz M."/>
            <person name="Kazda M."/>
            <person name="Riedel C.U."/>
            <person name="Duerre P."/>
        </authorList>
    </citation>
    <scope>NUCLEOTIDE SEQUENCE</scope>
    <source>
        <strain evidence="3">TS8</strain>
    </source>
</reference>
<dbReference type="PANTHER" id="PTHR43180:SF66">
    <property type="entry name" value="SHORT-CHAIN DEHYDROGENASE_REDUCTASE FAMILY PROTEIN"/>
    <property type="match status" value="1"/>
</dbReference>
<dbReference type="InterPro" id="IPR020904">
    <property type="entry name" value="Sc_DH/Rdtase_CS"/>
</dbReference>
<keyword evidence="2" id="KW-0560">Oxidoreductase</keyword>
<dbReference type="Gene3D" id="3.40.50.720">
    <property type="entry name" value="NAD(P)-binding Rossmann-like Domain"/>
    <property type="match status" value="1"/>
</dbReference>
<evidence type="ECO:0000313" key="3">
    <source>
        <dbReference type="EMBL" id="WAJ70114.1"/>
    </source>
</evidence>
<dbReference type="RefSeq" id="WP_268074414.1">
    <property type="nucleotide sequence ID" value="NZ_CP109965.1"/>
</dbReference>
<dbReference type="EMBL" id="CP109965">
    <property type="protein sequence ID" value="WAJ70114.1"/>
    <property type="molecule type" value="Genomic_DNA"/>
</dbReference>
<dbReference type="InterPro" id="IPR002347">
    <property type="entry name" value="SDR_fam"/>
</dbReference>
<dbReference type="PRINTS" id="PR00080">
    <property type="entry name" value="SDRFAMILY"/>
</dbReference>
<proteinExistence type="inferred from homology"/>
<dbReference type="SUPFAM" id="SSF51735">
    <property type="entry name" value="NAD(P)-binding Rossmann-fold domains"/>
    <property type="match status" value="1"/>
</dbReference>
<keyword evidence="4" id="KW-1185">Reference proteome</keyword>
<protein>
    <submittedName>
        <fullName evidence="3">SDR family oxidoreductase</fullName>
    </submittedName>
</protein>
<dbReference type="PRINTS" id="PR00081">
    <property type="entry name" value="GDHRDH"/>
</dbReference>
<dbReference type="PANTHER" id="PTHR43180">
    <property type="entry name" value="3-OXOACYL-(ACYL-CARRIER-PROTEIN) REDUCTASE (AFU_ORTHOLOGUE AFUA_6G11210)"/>
    <property type="match status" value="1"/>
</dbReference>
<comment type="similarity">
    <text evidence="1">Belongs to the short-chain dehydrogenases/reductases (SDR) family.</text>
</comment>
<dbReference type="Proteomes" id="UP001163726">
    <property type="component" value="Chromosome"/>
</dbReference>
<dbReference type="InterPro" id="IPR036291">
    <property type="entry name" value="NAD(P)-bd_dom_sf"/>
</dbReference>
<dbReference type="CDD" id="cd05233">
    <property type="entry name" value="SDR_c"/>
    <property type="match status" value="1"/>
</dbReference>
<evidence type="ECO:0000313" key="4">
    <source>
        <dbReference type="Proteomes" id="UP001163726"/>
    </source>
</evidence>
<gene>
    <name evidence="3" type="ORF">OLW01_13375</name>
</gene>
<accession>A0ABY7AP77</accession>
<sequence>MRLKNKVVFLTGGSDGIGWACAKAYASEGATVILCGIEDDMAKERANKLPGKHLGIKCDVSNENDVANTIAMIIEKYGRLDVIHNNAGVGAPTKPIHTTTMDEWNCVFNVNIKSVYLTTKYGFDALKASKGCILNTSSMAGILGQENHAAYTATKGAMNSLTKSMALDYATYGIRVNAVCPAGTWTPMLREWVSEQADPNQMEAYLDGIHALGYCPEGDVIASASVYLISDDARFVTGTIHHVSGGAELGYRRI</sequence>